<organism evidence="1 2">
    <name type="scientific">Treponema saccharophilum DSM 2985</name>
    <dbReference type="NCBI Taxonomy" id="907348"/>
    <lineage>
        <taxon>Bacteria</taxon>
        <taxon>Pseudomonadati</taxon>
        <taxon>Spirochaetota</taxon>
        <taxon>Spirochaetia</taxon>
        <taxon>Spirochaetales</taxon>
        <taxon>Treponemataceae</taxon>
        <taxon>Treponema</taxon>
    </lineage>
</organism>
<accession>H7EJ06</accession>
<keyword evidence="2" id="KW-1185">Reference proteome</keyword>
<dbReference type="STRING" id="907348.TresaDRAFT_2105"/>
<sequence length="239" mass="26611">MKRILSVFALAAFVSAAEGESFKSRFLQADFSYATERGIERSSPAFSAEFGMALGKGEFALGSQFSQDFLDFTARGFYFPRMKDSFEGGWKSAFGFGGTLHRQMQFGIAREDDFILDFVYRIQSERGFVLSLMLGGGLKSADVYAVSDDVGNLLDGSLELALDAGKKFACGAEAYFSWGCHSFYRYRLFFSPIYVFGIGYNFPGALRVSWETEVRITDQIITAPYVGSVIFRAAARYSF</sequence>
<gene>
    <name evidence="1" type="ORF">TresaDRAFT_2105</name>
</gene>
<reference evidence="1 2" key="1">
    <citation type="submission" date="2011-09" db="EMBL/GenBank/DDBJ databases">
        <title>The draft genome of Treponema saccharophilum DSM 2985.</title>
        <authorList>
            <consortium name="US DOE Joint Genome Institute (JGI-PGF)"/>
            <person name="Lucas S."/>
            <person name="Copeland A."/>
            <person name="Lapidus A."/>
            <person name="Glavina del Rio T."/>
            <person name="Dalin E."/>
            <person name="Tice H."/>
            <person name="Bruce D."/>
            <person name="Goodwin L."/>
            <person name="Pitluck S."/>
            <person name="Peters L."/>
            <person name="Kyrpides N."/>
            <person name="Mavromatis K."/>
            <person name="Ivanova N."/>
            <person name="Markowitz V."/>
            <person name="Cheng J.-F."/>
            <person name="Hugenholtz P."/>
            <person name="Woyke T."/>
            <person name="Wu D."/>
            <person name="Gronow S."/>
            <person name="Wellnitz S."/>
            <person name="Brambilla E."/>
            <person name="Klenk H.-P."/>
            <person name="Eisen J.A."/>
        </authorList>
    </citation>
    <scope>NUCLEOTIDE SEQUENCE [LARGE SCALE GENOMIC DNA]</scope>
    <source>
        <strain evidence="1 2">DSM 2985</strain>
    </source>
</reference>
<dbReference type="RefSeq" id="WP_004266618.1">
    <property type="nucleotide sequence ID" value="NZ_AGRW01000039.1"/>
</dbReference>
<evidence type="ECO:0000313" key="1">
    <source>
        <dbReference type="EMBL" id="EIC02463.1"/>
    </source>
</evidence>
<dbReference type="AlphaFoldDB" id="H7EJ06"/>
<dbReference type="EMBL" id="AGRW01000039">
    <property type="protein sequence ID" value="EIC02463.1"/>
    <property type="molecule type" value="Genomic_DNA"/>
</dbReference>
<protein>
    <recommendedName>
        <fullName evidence="3">Outer membrane protein beta-barrel domain-containing protein</fullName>
    </recommendedName>
</protein>
<dbReference type="PATRIC" id="fig|907348.3.peg.818"/>
<evidence type="ECO:0008006" key="3">
    <source>
        <dbReference type="Google" id="ProtNLM"/>
    </source>
</evidence>
<evidence type="ECO:0000313" key="2">
    <source>
        <dbReference type="Proteomes" id="UP000003571"/>
    </source>
</evidence>
<comment type="caution">
    <text evidence="1">The sequence shown here is derived from an EMBL/GenBank/DDBJ whole genome shotgun (WGS) entry which is preliminary data.</text>
</comment>
<dbReference type="Proteomes" id="UP000003571">
    <property type="component" value="Unassembled WGS sequence"/>
</dbReference>
<name>H7EJ06_9SPIR</name>
<proteinExistence type="predicted"/>
<dbReference type="eggNOG" id="ENOG50322K5">
    <property type="taxonomic scope" value="Bacteria"/>
</dbReference>